<dbReference type="Pfam" id="PF20209">
    <property type="entry name" value="DUF6570"/>
    <property type="match status" value="1"/>
</dbReference>
<feature type="region of interest" description="Disordered" evidence="2">
    <location>
        <begin position="1"/>
        <end position="62"/>
    </location>
</feature>
<reference evidence="7" key="1">
    <citation type="journal article" date="2012" name="Mol. Plant Microbe Interact.">
        <title>A highly conserved effector in Fusarium oxysporum is required for full virulence on Arabidopsis.</title>
        <authorList>
            <person name="Thatcher L.F."/>
            <person name="Gardiner D.M."/>
            <person name="Kazan K."/>
            <person name="Manners J."/>
        </authorList>
    </citation>
    <scope>NUCLEOTIDE SEQUENCE [LARGE SCALE GENOMIC DNA]</scope>
    <source>
        <strain evidence="7">Fo5176</strain>
    </source>
</reference>
<keyword evidence="1" id="KW-0067">ATP-binding</keyword>
<dbReference type="GO" id="GO:0000723">
    <property type="term" value="P:telomere maintenance"/>
    <property type="evidence" value="ECO:0007669"/>
    <property type="project" value="InterPro"/>
</dbReference>
<dbReference type="GO" id="GO:0043139">
    <property type="term" value="F:5'-3' DNA helicase activity"/>
    <property type="evidence" value="ECO:0007669"/>
    <property type="project" value="UniProtKB-EC"/>
</dbReference>
<feature type="domain" description="DNA helicase Pif1-like DEAD-box helicase" evidence="3">
    <location>
        <begin position="1229"/>
        <end position="1292"/>
    </location>
</feature>
<dbReference type="Gene3D" id="3.40.50.300">
    <property type="entry name" value="P-loop containing nucleotide triphosphate hydrolases"/>
    <property type="match status" value="1"/>
</dbReference>
<keyword evidence="1" id="KW-0347">Helicase</keyword>
<feature type="compositionally biased region" description="Basic and acidic residues" evidence="2">
    <location>
        <begin position="1106"/>
        <end position="1117"/>
    </location>
</feature>
<keyword evidence="1" id="KW-0233">DNA recombination</keyword>
<evidence type="ECO:0000256" key="2">
    <source>
        <dbReference type="SAM" id="MobiDB-lite"/>
    </source>
</evidence>
<dbReference type="Pfam" id="PF14214">
    <property type="entry name" value="Helitron_like_N"/>
    <property type="match status" value="1"/>
</dbReference>
<dbReference type="PANTHER" id="PTHR47642">
    <property type="entry name" value="ATP-DEPENDENT DNA HELICASE"/>
    <property type="match status" value="1"/>
</dbReference>
<accession>A0A0D2XT76</accession>
<name>A0A0D2XT76_FUSOF</name>
<evidence type="ECO:0000259" key="5">
    <source>
        <dbReference type="Pfam" id="PF20209"/>
    </source>
</evidence>
<evidence type="ECO:0000256" key="1">
    <source>
        <dbReference type="RuleBase" id="RU363044"/>
    </source>
</evidence>
<keyword evidence="1" id="KW-0378">Hydrolase</keyword>
<dbReference type="EC" id="5.6.2.3" evidence="1"/>
<dbReference type="Pfam" id="PF05970">
    <property type="entry name" value="PIF1"/>
    <property type="match status" value="1"/>
</dbReference>
<dbReference type="EnsemblFungi" id="FOXG_07178T0">
    <property type="protein sequence ID" value="FOXG_07178P0"/>
    <property type="gene ID" value="FOXG_07178"/>
</dbReference>
<dbReference type="GO" id="GO:0016887">
    <property type="term" value="F:ATP hydrolysis activity"/>
    <property type="evidence" value="ECO:0007669"/>
    <property type="project" value="RHEA"/>
</dbReference>
<feature type="region of interest" description="Disordered" evidence="2">
    <location>
        <begin position="1089"/>
        <end position="1118"/>
    </location>
</feature>
<dbReference type="GO" id="GO:0005524">
    <property type="term" value="F:ATP binding"/>
    <property type="evidence" value="ECO:0007669"/>
    <property type="project" value="UniProtKB-KW"/>
</dbReference>
<dbReference type="InterPro" id="IPR027417">
    <property type="entry name" value="P-loop_NTPase"/>
</dbReference>
<keyword evidence="1" id="KW-0547">Nucleotide-binding</keyword>
<reference evidence="6" key="2">
    <citation type="submission" date="2025-08" db="UniProtKB">
        <authorList>
            <consortium name="EnsemblFungi"/>
        </authorList>
    </citation>
    <scope>IDENTIFICATION</scope>
    <source>
        <strain evidence="6">4287 / CBS 123668 / FGSC 9935 / NRRL 34936</strain>
    </source>
</reference>
<evidence type="ECO:0000313" key="7">
    <source>
        <dbReference type="Proteomes" id="UP000002489"/>
    </source>
</evidence>
<keyword evidence="1" id="KW-0234">DNA repair</keyword>
<dbReference type="InterPro" id="IPR046700">
    <property type="entry name" value="DUF6570"/>
</dbReference>
<dbReference type="InterPro" id="IPR025476">
    <property type="entry name" value="Helitron_helicase-like"/>
</dbReference>
<organism evidence="6 7">
    <name type="scientific">Fusarium oxysporum (strain Fo5176)</name>
    <name type="common">Fusarium vascular wilt</name>
    <dbReference type="NCBI Taxonomy" id="660025"/>
    <lineage>
        <taxon>Eukaryota</taxon>
        <taxon>Fungi</taxon>
        <taxon>Dikarya</taxon>
        <taxon>Ascomycota</taxon>
        <taxon>Pezizomycotina</taxon>
        <taxon>Sordariomycetes</taxon>
        <taxon>Hypocreomycetidae</taxon>
        <taxon>Hypocreales</taxon>
        <taxon>Nectriaceae</taxon>
        <taxon>Fusarium</taxon>
        <taxon>Fusarium oxysporum species complex</taxon>
    </lineage>
</organism>
<dbReference type="SUPFAM" id="SSF52540">
    <property type="entry name" value="P-loop containing nucleoside triphosphate hydrolases"/>
    <property type="match status" value="1"/>
</dbReference>
<sequence length="1604" mass="181317">MSSGQGQVVDSAEGTVENGPQEEPRHRSELKRSGPRSDDGQLPHKRPRTVERQERSESEQVQDLANVLGVLEEDFAEKERLSDDQTWCTPVSHERKAKTVEEFYKAFHDMRTLPVLTCMFCYRKHSRAELQYVDWDWWVANAIEKRDGSPFKCVQCFPVGQKILGCADCVRHLGRGALSAAARLHMQLGCEHMFPDELKDLTPVEEKLIALNSCYGFITKHSVSDGHRQGATYPRHVKGHITVFPNNVQELATNVLPHPLLKVMDDVHISWQGQEKPAPSDLSTLLSVRRNAVEKALLWLKVFDRLERNEPSAREKMQTAHIVPPTERDIDDHEPADIQEIMASLAEGLSTSGEPEVDGFASGEDGDDWVGNNRDRVDETESSGMFNLDGRPDIPDAEKLRYLVKSMGEVGPGEHTHGSTWKGSAKVRHGGAVEPYIVVSRGEVFVDSFDTWFLAKTFPSLFPLGKGGPRQAEEHSKDATGQVHPIFELEAAAQHLVSSRNMSLEAWVKMVIQRHGGRFATHPVFPFLVFNIGVRSRNRRVSMASMRRSDFPDVERTIQDLTASRLEKARGELEACGKTADPDVNRLLRNLSLYGYRQPMSRESRLTMRRKIKSLIIRYGIPAIWFTLNPNDITNPIKLKLAVYCTYEIDRAEEYLRSLDQAYKRARLAILDPLSSAIFFHREISMFFQYYVMVGKDSVFGRVSQYYGAVETNERGALHLHGLLWLQGNMYLSSLLSDVQGEEQAAYRQRVTEYVDSVFTEDLDEESFARVRAGRSVTSDVSSLLERAFQFPPTFEEEANFCAGATQIHMHSPTCVKYAIGRRGTKQNPCRFGAPWKPVEKTYFDENGLLRLRRSHSLVNRWNKVMAVGLRHNHDISFIVTKCKGLALVYYVTNYATKVEDPVWKRVVAAKELIRLLGDDGTGDQSSNGRGRTEGDNRHSQARRFLLRMANRIFTERALSQVEVLAHFQGYETEFTNSTAWTFLNVCTLYWHIFRQWPLLRRAAGEGELDGLIGETVLLGKAGQRISLLQAYPYRGMDFTEEDDSYYRRIWETQKTCLSKRMTWLADNIQLLRRSAEDVARDARQWAALSGEGDPAADAVGSGSTEGHDAQGVEHRPGGVGLATRLIDVLRNAMTRKEITAGSKEISSMVEQMYRFQATALDSTDDLRATVIPDHDAHILGGSISRAEIPRQEQLRSIKFSKDTVARVGRAGDLDGFASSGSAALRIDGQTKMDWQEKQVLVIDEVSMLGARTLHAVNEQLCRLRESARDFGGIPIVIFCGDFYQFRPVQERSILLPSASTTWEGDNGFGIEQRRQHDTAHVLWRKFTTVVLLDEQIRAAQDPRLRRRIPWESGITVVTPLNRNRWNLNIEAALAFRKQWQRQVRIFVSEHRWKDNEPTEEEAIMMLGQGDDSTIPVPAIFMFVPGMPVVVNKNTHQGLKLGNGASYTAQHVILDKAHPGHQIDADTVLHLARRQGYCWGQKRRETSASLQVDVSRRGLPCAPAFACTDYKVQGRTLDLVALELRGTRTTNIDGQAVPSQCDPYSLYVQLSRCRTLDGIMLLSRAREHDLIGNTVPAEMAQAELRLEQLSEETLKGAESRDWLE</sequence>
<comment type="cofactor">
    <cofactor evidence="1">
        <name>Mg(2+)</name>
        <dbReference type="ChEBI" id="CHEBI:18420"/>
    </cofactor>
</comment>
<keyword evidence="1" id="KW-0227">DNA damage</keyword>
<evidence type="ECO:0000259" key="4">
    <source>
        <dbReference type="Pfam" id="PF14214"/>
    </source>
</evidence>
<feature type="domain" description="Helitron helicase-like" evidence="4">
    <location>
        <begin position="507"/>
        <end position="724"/>
    </location>
</feature>
<protein>
    <recommendedName>
        <fullName evidence="1">ATP-dependent DNA helicase</fullName>
        <ecNumber evidence="1">5.6.2.3</ecNumber>
    </recommendedName>
</protein>
<feature type="domain" description="DUF6570" evidence="5">
    <location>
        <begin position="193"/>
        <end position="302"/>
    </location>
</feature>
<dbReference type="InterPro" id="IPR010285">
    <property type="entry name" value="DNA_helicase_pif1-like_DEAD"/>
</dbReference>
<evidence type="ECO:0000313" key="6">
    <source>
        <dbReference type="EnsemblFungi" id="FOXG_07178P0"/>
    </source>
</evidence>
<dbReference type="InterPro" id="IPR051055">
    <property type="entry name" value="PIF1_helicase"/>
</dbReference>
<dbReference type="PANTHER" id="PTHR47642:SF6">
    <property type="entry name" value="ATP-DEPENDENT DNA HELICASE"/>
    <property type="match status" value="1"/>
</dbReference>
<feature type="region of interest" description="Disordered" evidence="2">
    <location>
        <begin position="920"/>
        <end position="939"/>
    </location>
</feature>
<comment type="similarity">
    <text evidence="1">Belongs to the helicase family.</text>
</comment>
<dbReference type="GO" id="GO:0006310">
    <property type="term" value="P:DNA recombination"/>
    <property type="evidence" value="ECO:0007669"/>
    <property type="project" value="UniProtKB-KW"/>
</dbReference>
<proteinExistence type="inferred from homology"/>
<feature type="compositionally biased region" description="Basic and acidic residues" evidence="2">
    <location>
        <begin position="22"/>
        <end position="58"/>
    </location>
</feature>
<evidence type="ECO:0000259" key="3">
    <source>
        <dbReference type="Pfam" id="PF05970"/>
    </source>
</evidence>
<dbReference type="GO" id="GO:0006281">
    <property type="term" value="P:DNA repair"/>
    <property type="evidence" value="ECO:0007669"/>
    <property type="project" value="UniProtKB-KW"/>
</dbReference>
<dbReference type="Proteomes" id="UP000002489">
    <property type="component" value="Unassembled WGS sequence"/>
</dbReference>
<comment type="catalytic activity">
    <reaction evidence="1">
        <text>ATP + H2O = ADP + phosphate + H(+)</text>
        <dbReference type="Rhea" id="RHEA:13065"/>
        <dbReference type="ChEBI" id="CHEBI:15377"/>
        <dbReference type="ChEBI" id="CHEBI:15378"/>
        <dbReference type="ChEBI" id="CHEBI:30616"/>
        <dbReference type="ChEBI" id="CHEBI:43474"/>
        <dbReference type="ChEBI" id="CHEBI:456216"/>
        <dbReference type="EC" id="5.6.2.3"/>
    </reaction>
</comment>